<evidence type="ECO:0000256" key="7">
    <source>
        <dbReference type="ARBA" id="ARBA00023136"/>
    </source>
</evidence>
<dbReference type="WBParaSite" id="PEQ_0001387001-mRNA-1">
    <property type="protein sequence ID" value="PEQ_0001387001-mRNA-1"/>
    <property type="gene ID" value="PEQ_0001387001"/>
</dbReference>
<keyword evidence="7 8" id="KW-0472">Membrane</keyword>
<organism evidence="9 10">
    <name type="scientific">Parascaris equorum</name>
    <name type="common">Equine roundworm</name>
    <dbReference type="NCBI Taxonomy" id="6256"/>
    <lineage>
        <taxon>Eukaryota</taxon>
        <taxon>Metazoa</taxon>
        <taxon>Ecdysozoa</taxon>
        <taxon>Nematoda</taxon>
        <taxon>Chromadorea</taxon>
        <taxon>Rhabditida</taxon>
        <taxon>Spirurina</taxon>
        <taxon>Ascaridomorpha</taxon>
        <taxon>Ascaridoidea</taxon>
        <taxon>Ascarididae</taxon>
        <taxon>Parascaris</taxon>
    </lineage>
</organism>
<keyword evidence="9" id="KW-1185">Reference proteome</keyword>
<dbReference type="GO" id="GO:0015078">
    <property type="term" value="F:proton transmembrane transporter activity"/>
    <property type="evidence" value="ECO:0007669"/>
    <property type="project" value="InterPro"/>
</dbReference>
<evidence type="ECO:0000256" key="1">
    <source>
        <dbReference type="ARBA" id="ARBA00004325"/>
    </source>
</evidence>
<dbReference type="AlphaFoldDB" id="A0A914S4Z8"/>
<evidence type="ECO:0000256" key="3">
    <source>
        <dbReference type="ARBA" id="ARBA00022547"/>
    </source>
</evidence>
<sequence length="73" mass="8512">MPTHVYKITAFLDAGPYLFFGGLFAFLLNKEIYVLEEQAHMLCGWILFYLLLSRTIGCAFHSTFYIVCKVIRR</sequence>
<comment type="subcellular location">
    <subcellularLocation>
        <location evidence="1">Mitochondrion membrane</location>
    </subcellularLocation>
</comment>
<protein>
    <submittedName>
        <fullName evidence="10">Uncharacterized protein</fullName>
    </submittedName>
</protein>
<evidence type="ECO:0000256" key="2">
    <source>
        <dbReference type="ARBA" id="ARBA00022448"/>
    </source>
</evidence>
<proteinExistence type="predicted"/>
<reference evidence="10" key="1">
    <citation type="submission" date="2022-11" db="UniProtKB">
        <authorList>
            <consortium name="WormBaseParasite"/>
        </authorList>
    </citation>
    <scope>IDENTIFICATION</scope>
</reference>
<dbReference type="GO" id="GO:0045259">
    <property type="term" value="C:proton-transporting ATP synthase complex"/>
    <property type="evidence" value="ECO:0007669"/>
    <property type="project" value="UniProtKB-KW"/>
</dbReference>
<dbReference type="Pfam" id="PF05405">
    <property type="entry name" value="Mt_ATP-synt_B"/>
    <property type="match status" value="1"/>
</dbReference>
<evidence type="ECO:0000313" key="9">
    <source>
        <dbReference type="Proteomes" id="UP000887564"/>
    </source>
</evidence>
<evidence type="ECO:0000256" key="4">
    <source>
        <dbReference type="ARBA" id="ARBA00022781"/>
    </source>
</evidence>
<keyword evidence="2" id="KW-0813">Transport</keyword>
<keyword evidence="4" id="KW-0375">Hydrogen ion transport</keyword>
<evidence type="ECO:0000256" key="6">
    <source>
        <dbReference type="ARBA" id="ARBA00023128"/>
    </source>
</evidence>
<dbReference type="Proteomes" id="UP000887564">
    <property type="component" value="Unplaced"/>
</dbReference>
<keyword evidence="6" id="KW-0496">Mitochondrion</keyword>
<accession>A0A914S4Z8</accession>
<evidence type="ECO:0000256" key="8">
    <source>
        <dbReference type="SAM" id="Phobius"/>
    </source>
</evidence>
<evidence type="ECO:0000313" key="10">
    <source>
        <dbReference type="WBParaSite" id="PEQ_0001387001-mRNA-1"/>
    </source>
</evidence>
<name>A0A914S4Z8_PAREQ</name>
<feature type="transmembrane region" description="Helical" evidence="8">
    <location>
        <begin position="5"/>
        <end position="26"/>
    </location>
</feature>
<feature type="transmembrane region" description="Helical" evidence="8">
    <location>
        <begin position="46"/>
        <end position="68"/>
    </location>
</feature>
<keyword evidence="8" id="KW-1133">Transmembrane helix</keyword>
<dbReference type="GO" id="GO:0015986">
    <property type="term" value="P:proton motive force-driven ATP synthesis"/>
    <property type="evidence" value="ECO:0007669"/>
    <property type="project" value="InterPro"/>
</dbReference>
<keyword evidence="5" id="KW-0406">Ion transport</keyword>
<dbReference type="InterPro" id="IPR008688">
    <property type="entry name" value="ATP_synth_Bsub_B/MI25"/>
</dbReference>
<dbReference type="GO" id="GO:0031966">
    <property type="term" value="C:mitochondrial membrane"/>
    <property type="evidence" value="ECO:0007669"/>
    <property type="project" value="UniProtKB-SubCell"/>
</dbReference>
<evidence type="ECO:0000256" key="5">
    <source>
        <dbReference type="ARBA" id="ARBA00023065"/>
    </source>
</evidence>
<keyword evidence="8" id="KW-0812">Transmembrane</keyword>
<keyword evidence="3" id="KW-0138">CF(0)</keyword>